<evidence type="ECO:0000256" key="2">
    <source>
        <dbReference type="ARBA" id="ARBA00022692"/>
    </source>
</evidence>
<dbReference type="PRINTS" id="PR00205">
    <property type="entry name" value="CADHERIN"/>
</dbReference>
<dbReference type="PROSITE" id="PS50268">
    <property type="entry name" value="CADHERIN_2"/>
    <property type="match status" value="3"/>
</dbReference>
<keyword evidence="5" id="KW-0106">Calcium</keyword>
<dbReference type="GO" id="GO:0005886">
    <property type="term" value="C:plasma membrane"/>
    <property type="evidence" value="ECO:0007669"/>
    <property type="project" value="UniProtKB-SubCell"/>
</dbReference>
<evidence type="ECO:0000256" key="6">
    <source>
        <dbReference type="ARBA" id="ARBA00022989"/>
    </source>
</evidence>
<gene>
    <name evidence="8" type="ORF">CTOB1V02_LOCUS329</name>
</gene>
<evidence type="ECO:0000256" key="1">
    <source>
        <dbReference type="ARBA" id="ARBA00004167"/>
    </source>
</evidence>
<dbReference type="EMBL" id="OB660045">
    <property type="protein sequence ID" value="CAD7222318.1"/>
    <property type="molecule type" value="Genomic_DNA"/>
</dbReference>
<dbReference type="PROSITE" id="PS00232">
    <property type="entry name" value="CADHERIN_1"/>
    <property type="match status" value="1"/>
</dbReference>
<keyword evidence="3" id="KW-0732">Signal</keyword>
<dbReference type="GO" id="GO:0009653">
    <property type="term" value="P:anatomical structure morphogenesis"/>
    <property type="evidence" value="ECO:0007669"/>
    <property type="project" value="UniProtKB-ARBA"/>
</dbReference>
<dbReference type="CDD" id="cd11304">
    <property type="entry name" value="Cadherin_repeat"/>
    <property type="match status" value="3"/>
</dbReference>
<keyword evidence="7" id="KW-0472">Membrane</keyword>
<accession>A0A7R8W062</accession>
<dbReference type="Pfam" id="PF00028">
    <property type="entry name" value="Cadherin"/>
    <property type="match status" value="2"/>
</dbReference>
<proteinExistence type="predicted"/>
<dbReference type="FunFam" id="2.60.40.60:FF:000033">
    <property type="entry name" value="FAT atypical cadherin 1"/>
    <property type="match status" value="1"/>
</dbReference>
<evidence type="ECO:0000256" key="4">
    <source>
        <dbReference type="ARBA" id="ARBA00022737"/>
    </source>
</evidence>
<dbReference type="PANTHER" id="PTHR24026:SF126">
    <property type="entry name" value="PROTOCADHERIN FAT 4"/>
    <property type="match status" value="1"/>
</dbReference>
<dbReference type="InterPro" id="IPR002126">
    <property type="entry name" value="Cadherin-like_dom"/>
</dbReference>
<dbReference type="OrthoDB" id="6252479at2759"/>
<dbReference type="GO" id="GO:0007156">
    <property type="term" value="P:homophilic cell adhesion via plasma membrane adhesion molecules"/>
    <property type="evidence" value="ECO:0007669"/>
    <property type="project" value="InterPro"/>
</dbReference>
<dbReference type="AlphaFoldDB" id="A0A7R8W062"/>
<organism evidence="8">
    <name type="scientific">Cyprideis torosa</name>
    <dbReference type="NCBI Taxonomy" id="163714"/>
    <lineage>
        <taxon>Eukaryota</taxon>
        <taxon>Metazoa</taxon>
        <taxon>Ecdysozoa</taxon>
        <taxon>Arthropoda</taxon>
        <taxon>Crustacea</taxon>
        <taxon>Oligostraca</taxon>
        <taxon>Ostracoda</taxon>
        <taxon>Podocopa</taxon>
        <taxon>Podocopida</taxon>
        <taxon>Cytherocopina</taxon>
        <taxon>Cytheroidea</taxon>
        <taxon>Cytherideidae</taxon>
        <taxon>Cyprideis</taxon>
    </lineage>
</organism>
<keyword evidence="4" id="KW-0677">Repeat</keyword>
<evidence type="ECO:0000313" key="8">
    <source>
        <dbReference type="EMBL" id="CAD7222318.1"/>
    </source>
</evidence>
<dbReference type="FunFam" id="2.60.40.60:FF:000020">
    <property type="entry name" value="Dachsous cadherin-related 1b"/>
    <property type="match status" value="1"/>
</dbReference>
<protein>
    <submittedName>
        <fullName evidence="8">Uncharacterized protein</fullName>
    </submittedName>
</protein>
<dbReference type="Gene3D" id="2.60.40.60">
    <property type="entry name" value="Cadherins"/>
    <property type="match status" value="4"/>
</dbReference>
<keyword evidence="6" id="KW-1133">Transmembrane helix</keyword>
<dbReference type="SUPFAM" id="SSF49313">
    <property type="entry name" value="Cadherin-like"/>
    <property type="match status" value="3"/>
</dbReference>
<reference evidence="8" key="1">
    <citation type="submission" date="2020-11" db="EMBL/GenBank/DDBJ databases">
        <authorList>
            <person name="Tran Van P."/>
        </authorList>
    </citation>
    <scope>NUCLEOTIDE SEQUENCE</scope>
</reference>
<evidence type="ECO:0000256" key="5">
    <source>
        <dbReference type="ARBA" id="ARBA00022837"/>
    </source>
</evidence>
<dbReference type="SMART" id="SM00112">
    <property type="entry name" value="CA"/>
    <property type="match status" value="3"/>
</dbReference>
<evidence type="ECO:0000256" key="7">
    <source>
        <dbReference type="ARBA" id="ARBA00023136"/>
    </source>
</evidence>
<dbReference type="PANTHER" id="PTHR24026">
    <property type="entry name" value="FAT ATYPICAL CADHERIN-RELATED"/>
    <property type="match status" value="1"/>
</dbReference>
<dbReference type="InterPro" id="IPR020894">
    <property type="entry name" value="Cadherin_CS"/>
</dbReference>
<evidence type="ECO:0000256" key="3">
    <source>
        <dbReference type="ARBA" id="ARBA00022729"/>
    </source>
</evidence>
<sequence>MPSRTIHYQRKSSAAQHLIQTPSSVDMQHYIFVIQAVDRGEPSLSSTVTVYFNVQDLNDNAPVFDPMSYSDEVFENVTVGSSVLTVSATDQDGGANGRVTYSIVDGDEDGLFDIDDNGVVVTVKELDREKQSIHNLWIQASDLAEPPSRRLSSTIQATVILRDTNDNAPEFLSPPEAMVMENAPPNTVIMAVKALDRDEGANSYIEYSLAPVIGNKLVIGPVDGLIRVGGSIDREVQSSFSLLVTARDRGSPSRSATQTIKVQILDENDNAPVFDPRHYSATVSENSALGLSVLQAITGAAGRVRRVDQRVVSAPTCWLASVVAWSITSDEELALLSSPLYVVAEMRVGSVYSARSISAETMASYATIPPLGWV</sequence>
<dbReference type="GO" id="GO:0005509">
    <property type="term" value="F:calcium ion binding"/>
    <property type="evidence" value="ECO:0007669"/>
    <property type="project" value="UniProtKB-UniRule"/>
</dbReference>
<name>A0A7R8W062_9CRUS</name>
<keyword evidence="2" id="KW-0812">Transmembrane</keyword>
<dbReference type="InterPro" id="IPR015919">
    <property type="entry name" value="Cadherin-like_sf"/>
</dbReference>
<dbReference type="GO" id="GO:0060429">
    <property type="term" value="P:epithelium development"/>
    <property type="evidence" value="ECO:0007669"/>
    <property type="project" value="UniProtKB-ARBA"/>
</dbReference>
<dbReference type="GO" id="GO:0008104">
    <property type="term" value="P:intracellular protein localization"/>
    <property type="evidence" value="ECO:0007669"/>
    <property type="project" value="UniProtKB-ARBA"/>
</dbReference>
<comment type="subcellular location">
    <subcellularLocation>
        <location evidence="1">Membrane</location>
        <topology evidence="1">Single-pass membrane protein</topology>
    </subcellularLocation>
</comment>